<proteinExistence type="predicted"/>
<dbReference type="AlphaFoldDB" id="A0A6C0JWQ8"/>
<name>A0A6C0JWQ8_9ZZZZ</name>
<sequence>MSSQGPSLQNTVSSPPFAIGPTGGTPLRSAGYPFTAACIRDGSDWTAYKKQLTMVVGDTRPTQDPWIRYGNDYRIQRALGVYKGGVCTPCAGSPFS</sequence>
<evidence type="ECO:0000313" key="2">
    <source>
        <dbReference type="EMBL" id="QHU09949.1"/>
    </source>
</evidence>
<protein>
    <submittedName>
        <fullName evidence="2">Uncharacterized protein</fullName>
    </submittedName>
</protein>
<organism evidence="2">
    <name type="scientific">viral metagenome</name>
    <dbReference type="NCBI Taxonomy" id="1070528"/>
    <lineage>
        <taxon>unclassified sequences</taxon>
        <taxon>metagenomes</taxon>
        <taxon>organismal metagenomes</taxon>
    </lineage>
</organism>
<accession>A0A6C0JWQ8</accession>
<evidence type="ECO:0000256" key="1">
    <source>
        <dbReference type="SAM" id="MobiDB-lite"/>
    </source>
</evidence>
<feature type="compositionally biased region" description="Polar residues" evidence="1">
    <location>
        <begin position="1"/>
        <end position="14"/>
    </location>
</feature>
<feature type="region of interest" description="Disordered" evidence="1">
    <location>
        <begin position="1"/>
        <end position="29"/>
    </location>
</feature>
<dbReference type="EMBL" id="MN740748">
    <property type="protein sequence ID" value="QHU09949.1"/>
    <property type="molecule type" value="Genomic_DNA"/>
</dbReference>
<reference evidence="2" key="1">
    <citation type="journal article" date="2020" name="Nature">
        <title>Giant virus diversity and host interactions through global metagenomics.</title>
        <authorList>
            <person name="Schulz F."/>
            <person name="Roux S."/>
            <person name="Paez-Espino D."/>
            <person name="Jungbluth S."/>
            <person name="Walsh D.A."/>
            <person name="Denef V.J."/>
            <person name="McMahon K.D."/>
            <person name="Konstantinidis K.T."/>
            <person name="Eloe-Fadrosh E.A."/>
            <person name="Kyrpides N.C."/>
            <person name="Woyke T."/>
        </authorList>
    </citation>
    <scope>NUCLEOTIDE SEQUENCE</scope>
    <source>
        <strain evidence="2">GVMAG-S-1101164-164</strain>
    </source>
</reference>